<reference evidence="1" key="1">
    <citation type="journal article" date="2021" name="Mol. Plant Microbe Interact.">
        <title>Complete Genome Sequence of the Plant-Pathogenic Fungus Colletotrichum lupini.</title>
        <authorList>
            <person name="Baroncelli R."/>
            <person name="Pensec F."/>
            <person name="Da Lio D."/>
            <person name="Boufleur T."/>
            <person name="Vicente I."/>
            <person name="Sarrocco S."/>
            <person name="Picot A."/>
            <person name="Baraldi E."/>
            <person name="Sukno S."/>
            <person name="Thon M."/>
            <person name="Le Floch G."/>
        </authorList>
    </citation>
    <scope>NUCLEOTIDE SEQUENCE</scope>
    <source>
        <strain evidence="1">IMI 504893</strain>
    </source>
</reference>
<dbReference type="Proteomes" id="UP000830671">
    <property type="component" value="Chromosome 4"/>
</dbReference>
<dbReference type="AlphaFoldDB" id="A0A9Q8WHJ5"/>
<evidence type="ECO:0000313" key="1">
    <source>
        <dbReference type="EMBL" id="UQC82865.1"/>
    </source>
</evidence>
<dbReference type="EMBL" id="CP019476">
    <property type="protein sequence ID" value="UQC82865.1"/>
    <property type="molecule type" value="Genomic_DNA"/>
</dbReference>
<gene>
    <name evidence="1" type="ORF">CLUP02_08355</name>
</gene>
<protein>
    <submittedName>
        <fullName evidence="1">Uncharacterized protein</fullName>
    </submittedName>
</protein>
<dbReference type="GeneID" id="73342355"/>
<organism evidence="1 2">
    <name type="scientific">Colletotrichum lupini</name>
    <dbReference type="NCBI Taxonomy" id="145971"/>
    <lineage>
        <taxon>Eukaryota</taxon>
        <taxon>Fungi</taxon>
        <taxon>Dikarya</taxon>
        <taxon>Ascomycota</taxon>
        <taxon>Pezizomycotina</taxon>
        <taxon>Sordariomycetes</taxon>
        <taxon>Hypocreomycetidae</taxon>
        <taxon>Glomerellales</taxon>
        <taxon>Glomerellaceae</taxon>
        <taxon>Colletotrichum</taxon>
        <taxon>Colletotrichum acutatum species complex</taxon>
    </lineage>
</organism>
<proteinExistence type="predicted"/>
<name>A0A9Q8WHJ5_9PEZI</name>
<keyword evidence="2" id="KW-1185">Reference proteome</keyword>
<evidence type="ECO:0000313" key="2">
    <source>
        <dbReference type="Proteomes" id="UP000830671"/>
    </source>
</evidence>
<accession>A0A9Q8WHJ5</accession>
<sequence>MTLETPDQRIQPAKDRYAQVRKSSCAYHFRAKAHWGHAVQREQKGPDSKWPRHRVLSDVCPSPLNRHRLWPSIWDRPICCCFLGPMLLDGDPSEQHHETSWTGGLSMNQTVQQQDSPLPPPPHNQNMRRANPLADRADRRWSLYLRATTILLWPLSCLVPLGPLICETRGALSWSERQCHWLNDKVARKPLHMLLTKKVLLDGTRVWKFTVIDIKRDNRPPGRSQDGASLVDGSTTFSAKQAAAAG</sequence>
<dbReference type="KEGG" id="clup:CLUP02_08355"/>
<dbReference type="RefSeq" id="XP_049144488.1">
    <property type="nucleotide sequence ID" value="XM_049287345.1"/>
</dbReference>